<accession>A0A5C3NPN7</accession>
<feature type="non-terminal residue" evidence="2">
    <location>
        <position position="98"/>
    </location>
</feature>
<reference evidence="2 3" key="1">
    <citation type="journal article" date="2019" name="Nat. Ecol. Evol.">
        <title>Megaphylogeny resolves global patterns of mushroom evolution.</title>
        <authorList>
            <person name="Varga T."/>
            <person name="Krizsan K."/>
            <person name="Foldi C."/>
            <person name="Dima B."/>
            <person name="Sanchez-Garcia M."/>
            <person name="Sanchez-Ramirez S."/>
            <person name="Szollosi G.J."/>
            <person name="Szarkandi J.G."/>
            <person name="Papp V."/>
            <person name="Albert L."/>
            <person name="Andreopoulos W."/>
            <person name="Angelini C."/>
            <person name="Antonin V."/>
            <person name="Barry K.W."/>
            <person name="Bougher N.L."/>
            <person name="Buchanan P."/>
            <person name="Buyck B."/>
            <person name="Bense V."/>
            <person name="Catcheside P."/>
            <person name="Chovatia M."/>
            <person name="Cooper J."/>
            <person name="Damon W."/>
            <person name="Desjardin D."/>
            <person name="Finy P."/>
            <person name="Geml J."/>
            <person name="Haridas S."/>
            <person name="Hughes K."/>
            <person name="Justo A."/>
            <person name="Karasinski D."/>
            <person name="Kautmanova I."/>
            <person name="Kiss B."/>
            <person name="Kocsube S."/>
            <person name="Kotiranta H."/>
            <person name="LaButti K.M."/>
            <person name="Lechner B.E."/>
            <person name="Liimatainen K."/>
            <person name="Lipzen A."/>
            <person name="Lukacs Z."/>
            <person name="Mihaltcheva S."/>
            <person name="Morgado L.N."/>
            <person name="Niskanen T."/>
            <person name="Noordeloos M.E."/>
            <person name="Ohm R.A."/>
            <person name="Ortiz-Santana B."/>
            <person name="Ovrebo C."/>
            <person name="Racz N."/>
            <person name="Riley R."/>
            <person name="Savchenko A."/>
            <person name="Shiryaev A."/>
            <person name="Soop K."/>
            <person name="Spirin V."/>
            <person name="Szebenyi C."/>
            <person name="Tomsovsky M."/>
            <person name="Tulloss R.E."/>
            <person name="Uehling J."/>
            <person name="Grigoriev I.V."/>
            <person name="Vagvolgyi C."/>
            <person name="Papp T."/>
            <person name="Martin F.M."/>
            <person name="Miettinen O."/>
            <person name="Hibbett D.S."/>
            <person name="Nagy L.G."/>
        </authorList>
    </citation>
    <scope>NUCLEOTIDE SEQUENCE [LARGE SCALE GENOMIC DNA]</scope>
    <source>
        <strain evidence="2 3">HHB13444</strain>
    </source>
</reference>
<dbReference type="STRING" id="1314778.A0A5C3NPN7"/>
<dbReference type="EMBL" id="ML212405">
    <property type="protein sequence ID" value="TFK78649.1"/>
    <property type="molecule type" value="Genomic_DNA"/>
</dbReference>
<dbReference type="InParanoid" id="A0A5C3NPN7"/>
<proteinExistence type="predicted"/>
<sequence length="98" mass="10621">MTEFAINSSVNASTGFAPFELNGGYMPTMLRELAKEPALPGVRDFAERAVANLRAAHDALIASRVSQTHQANKHRRSENAETDPDFKEGGLAYLSTAN</sequence>
<organism evidence="2 3">
    <name type="scientific">Polyporus arcularius HHB13444</name>
    <dbReference type="NCBI Taxonomy" id="1314778"/>
    <lineage>
        <taxon>Eukaryota</taxon>
        <taxon>Fungi</taxon>
        <taxon>Dikarya</taxon>
        <taxon>Basidiomycota</taxon>
        <taxon>Agaricomycotina</taxon>
        <taxon>Agaricomycetes</taxon>
        <taxon>Polyporales</taxon>
        <taxon>Polyporaceae</taxon>
        <taxon>Polyporus</taxon>
    </lineage>
</organism>
<keyword evidence="3" id="KW-1185">Reference proteome</keyword>
<evidence type="ECO:0000256" key="1">
    <source>
        <dbReference type="SAM" id="MobiDB-lite"/>
    </source>
</evidence>
<feature type="region of interest" description="Disordered" evidence="1">
    <location>
        <begin position="66"/>
        <end position="98"/>
    </location>
</feature>
<evidence type="ECO:0000313" key="2">
    <source>
        <dbReference type="EMBL" id="TFK78649.1"/>
    </source>
</evidence>
<gene>
    <name evidence="2" type="ORF">K466DRAFT_506957</name>
</gene>
<name>A0A5C3NPN7_9APHY</name>
<evidence type="ECO:0000313" key="3">
    <source>
        <dbReference type="Proteomes" id="UP000308197"/>
    </source>
</evidence>
<dbReference type="Proteomes" id="UP000308197">
    <property type="component" value="Unassembled WGS sequence"/>
</dbReference>
<protein>
    <submittedName>
        <fullName evidence="2">Uncharacterized protein</fullName>
    </submittedName>
</protein>
<dbReference type="AlphaFoldDB" id="A0A5C3NPN7"/>